<feature type="chain" id="PRO_5039666115" description="Secreted protein" evidence="1">
    <location>
        <begin position="26"/>
        <end position="193"/>
    </location>
</feature>
<keyword evidence="1" id="KW-0732">Signal</keyword>
<sequence>MIMRRLAVLTGGLAVLAAMTQPALAGAAFDSGDASIPVDGITQLEVHTTADCIPGENRCHFTARANLMTPDGPITFPNDLWARQTVTVRSMARNVWQEVDYSSPSWAPRETKGGNYDGVLSKMFRSPTNVEITNVYYGGGPLERFTVAGSSVPTDWNTGRPATDSDFIVCTNIQVVYSGVNLTSPSACSHTRF</sequence>
<proteinExistence type="predicted"/>
<keyword evidence="3" id="KW-1185">Reference proteome</keyword>
<evidence type="ECO:0008006" key="4">
    <source>
        <dbReference type="Google" id="ProtNLM"/>
    </source>
</evidence>
<dbReference type="Proteomes" id="UP000466931">
    <property type="component" value="Chromosome"/>
</dbReference>
<evidence type="ECO:0000313" key="2">
    <source>
        <dbReference type="EMBL" id="BBZ31487.1"/>
    </source>
</evidence>
<gene>
    <name evidence="2" type="ORF">MCNF_00920</name>
</gene>
<feature type="signal peptide" evidence="1">
    <location>
        <begin position="1"/>
        <end position="25"/>
    </location>
</feature>
<organism evidence="2 3">
    <name type="scientific">Mycolicibacterium confluentis</name>
    <dbReference type="NCBI Taxonomy" id="28047"/>
    <lineage>
        <taxon>Bacteria</taxon>
        <taxon>Bacillati</taxon>
        <taxon>Actinomycetota</taxon>
        <taxon>Actinomycetes</taxon>
        <taxon>Mycobacteriales</taxon>
        <taxon>Mycobacteriaceae</taxon>
        <taxon>Mycolicibacterium</taxon>
    </lineage>
</organism>
<dbReference type="EMBL" id="AP022612">
    <property type="protein sequence ID" value="BBZ31487.1"/>
    <property type="molecule type" value="Genomic_DNA"/>
</dbReference>
<accession>A0A7I7XQF9</accession>
<evidence type="ECO:0000256" key="1">
    <source>
        <dbReference type="SAM" id="SignalP"/>
    </source>
</evidence>
<evidence type="ECO:0000313" key="3">
    <source>
        <dbReference type="Proteomes" id="UP000466931"/>
    </source>
</evidence>
<protein>
    <recommendedName>
        <fullName evidence="4">Secreted protein</fullName>
    </recommendedName>
</protein>
<name>A0A7I7XQF9_9MYCO</name>
<dbReference type="AlphaFoldDB" id="A0A7I7XQF9"/>
<reference evidence="2" key="2">
    <citation type="submission" date="2020-02" db="EMBL/GenBank/DDBJ databases">
        <authorList>
            <person name="Matsumoto Y."/>
            <person name="Motooka D."/>
            <person name="Nakamura S."/>
        </authorList>
    </citation>
    <scope>NUCLEOTIDE SEQUENCE</scope>
    <source>
        <strain evidence="2">JCM 13671</strain>
    </source>
</reference>
<reference evidence="2" key="1">
    <citation type="journal article" date="2019" name="Emerg. Microbes Infect.">
        <title>Comprehensive subspecies identification of 175 nontuberculous mycobacteria species based on 7547 genomic profiles.</title>
        <authorList>
            <person name="Matsumoto Y."/>
            <person name="Kinjo T."/>
            <person name="Motooka D."/>
            <person name="Nabeya D."/>
            <person name="Jung N."/>
            <person name="Uechi K."/>
            <person name="Horii T."/>
            <person name="Iida T."/>
            <person name="Fujita J."/>
            <person name="Nakamura S."/>
        </authorList>
    </citation>
    <scope>NUCLEOTIDE SEQUENCE [LARGE SCALE GENOMIC DNA]</scope>
    <source>
        <strain evidence="2">JCM 13671</strain>
    </source>
</reference>